<dbReference type="Proteomes" id="UP000286147">
    <property type="component" value="Unassembled WGS sequence"/>
</dbReference>
<dbReference type="InterPro" id="IPR001034">
    <property type="entry name" value="DeoR_HTH"/>
</dbReference>
<organism evidence="5 6">
    <name type="scientific">Megamonas rupellensis</name>
    <dbReference type="NCBI Taxonomy" id="491921"/>
    <lineage>
        <taxon>Bacteria</taxon>
        <taxon>Bacillati</taxon>
        <taxon>Bacillota</taxon>
        <taxon>Negativicutes</taxon>
        <taxon>Selenomonadales</taxon>
        <taxon>Selenomonadaceae</taxon>
        <taxon>Megamonas</taxon>
    </lineage>
</organism>
<dbReference type="Gene3D" id="3.40.50.1360">
    <property type="match status" value="1"/>
</dbReference>
<sequence length="257" mass="28285">MSKLITAERRNKIAELIISNGSIKVGELAKTFAVSTETIRKDLIYLDKQGIIKKSHGGALSSLEVIEKPLEDRNMENYDAKLAIANEALKFIKDHSVIFIDAGSTTLCLAKLLYLKKGLTIITNSVSALNVLSNSDNIVHLSGGQLNNTTMALEGFGATSFLSKIKVDVAFLGSSGFKEHFGPTSIDFSDAEVKRIMIRNSKQNFVLADSKKSRSTAMVEYATWKNIDFLITDDNISDKEIDFLQKNTTVLVVKTKT</sequence>
<dbReference type="PANTHER" id="PTHR30363:SF44">
    <property type="entry name" value="AGA OPERON TRANSCRIPTIONAL REPRESSOR-RELATED"/>
    <property type="match status" value="1"/>
</dbReference>
<name>A0A412CF71_9FIRM</name>
<dbReference type="InterPro" id="IPR018356">
    <property type="entry name" value="Tscrpt_reg_HTH_DeoR_CS"/>
</dbReference>
<keyword evidence="1" id="KW-0805">Transcription regulation</keyword>
<dbReference type="GO" id="GO:0003677">
    <property type="term" value="F:DNA binding"/>
    <property type="evidence" value="ECO:0007669"/>
    <property type="project" value="UniProtKB-KW"/>
</dbReference>
<evidence type="ECO:0000256" key="1">
    <source>
        <dbReference type="ARBA" id="ARBA00023015"/>
    </source>
</evidence>
<evidence type="ECO:0000259" key="4">
    <source>
        <dbReference type="PROSITE" id="PS51000"/>
    </source>
</evidence>
<reference evidence="5 6" key="1">
    <citation type="submission" date="2018-08" db="EMBL/GenBank/DDBJ databases">
        <title>A genome reference for cultivated species of the human gut microbiota.</title>
        <authorList>
            <person name="Zou Y."/>
            <person name="Xue W."/>
            <person name="Luo G."/>
        </authorList>
    </citation>
    <scope>NUCLEOTIDE SEQUENCE [LARGE SCALE GENOMIC DNA]</scope>
    <source>
        <strain evidence="5 6">AF27-12</strain>
    </source>
</reference>
<dbReference type="PROSITE" id="PS51000">
    <property type="entry name" value="HTH_DEOR_2"/>
    <property type="match status" value="1"/>
</dbReference>
<evidence type="ECO:0000256" key="2">
    <source>
        <dbReference type="ARBA" id="ARBA00023125"/>
    </source>
</evidence>
<dbReference type="PANTHER" id="PTHR30363">
    <property type="entry name" value="HTH-TYPE TRANSCRIPTIONAL REGULATOR SRLR-RELATED"/>
    <property type="match status" value="1"/>
</dbReference>
<keyword evidence="3" id="KW-0804">Transcription</keyword>
<keyword evidence="2" id="KW-0238">DNA-binding</keyword>
<dbReference type="SMART" id="SM00420">
    <property type="entry name" value="HTH_DEOR"/>
    <property type="match status" value="1"/>
</dbReference>
<dbReference type="SMART" id="SM01134">
    <property type="entry name" value="DeoRC"/>
    <property type="match status" value="1"/>
</dbReference>
<evidence type="ECO:0000256" key="3">
    <source>
        <dbReference type="ARBA" id="ARBA00023163"/>
    </source>
</evidence>
<comment type="caution">
    <text evidence="5">The sequence shown here is derived from an EMBL/GenBank/DDBJ whole genome shotgun (WGS) entry which is preliminary data.</text>
</comment>
<dbReference type="PRINTS" id="PR00037">
    <property type="entry name" value="HTHLACR"/>
</dbReference>
<dbReference type="PROSITE" id="PS00894">
    <property type="entry name" value="HTH_DEOR_1"/>
    <property type="match status" value="1"/>
</dbReference>
<dbReference type="AlphaFoldDB" id="A0A412CF71"/>
<dbReference type="SUPFAM" id="SSF100950">
    <property type="entry name" value="NagB/RpiA/CoA transferase-like"/>
    <property type="match status" value="1"/>
</dbReference>
<dbReference type="RefSeq" id="WP_018999086.1">
    <property type="nucleotide sequence ID" value="NZ_QRTP01000010.1"/>
</dbReference>
<dbReference type="InterPro" id="IPR014036">
    <property type="entry name" value="DeoR-like_C"/>
</dbReference>
<evidence type="ECO:0000313" key="6">
    <source>
        <dbReference type="Proteomes" id="UP000286147"/>
    </source>
</evidence>
<dbReference type="InterPro" id="IPR037171">
    <property type="entry name" value="NagB/RpiA_transferase-like"/>
</dbReference>
<dbReference type="Gene3D" id="1.10.10.10">
    <property type="entry name" value="Winged helix-like DNA-binding domain superfamily/Winged helix DNA-binding domain"/>
    <property type="match status" value="1"/>
</dbReference>
<protein>
    <submittedName>
        <fullName evidence="5">DeoR/GlpR transcriptional regulator</fullName>
    </submittedName>
</protein>
<proteinExistence type="predicted"/>
<dbReference type="GO" id="GO:0003700">
    <property type="term" value="F:DNA-binding transcription factor activity"/>
    <property type="evidence" value="ECO:0007669"/>
    <property type="project" value="InterPro"/>
</dbReference>
<dbReference type="InterPro" id="IPR050313">
    <property type="entry name" value="Carb_Metab_HTH_regulators"/>
</dbReference>
<feature type="domain" description="HTH deoR-type" evidence="4">
    <location>
        <begin position="6"/>
        <end position="61"/>
    </location>
</feature>
<accession>A0A412CF71</accession>
<dbReference type="InterPro" id="IPR036390">
    <property type="entry name" value="WH_DNA-bd_sf"/>
</dbReference>
<gene>
    <name evidence="5" type="ORF">DWY77_05635</name>
</gene>
<dbReference type="EMBL" id="QRTP01000010">
    <property type="protein sequence ID" value="RGQ83826.1"/>
    <property type="molecule type" value="Genomic_DNA"/>
</dbReference>
<dbReference type="Pfam" id="PF00455">
    <property type="entry name" value="DeoRC"/>
    <property type="match status" value="1"/>
</dbReference>
<dbReference type="InterPro" id="IPR036388">
    <property type="entry name" value="WH-like_DNA-bd_sf"/>
</dbReference>
<dbReference type="Pfam" id="PF08220">
    <property type="entry name" value="HTH_DeoR"/>
    <property type="match status" value="1"/>
</dbReference>
<dbReference type="SUPFAM" id="SSF46785">
    <property type="entry name" value="Winged helix' DNA-binding domain"/>
    <property type="match status" value="1"/>
</dbReference>
<evidence type="ECO:0000313" key="5">
    <source>
        <dbReference type="EMBL" id="RGQ83826.1"/>
    </source>
</evidence>